<organism evidence="1 2">
    <name type="scientific">SAR324 cluster bacterium</name>
    <dbReference type="NCBI Taxonomy" id="2024889"/>
    <lineage>
        <taxon>Bacteria</taxon>
        <taxon>Deltaproteobacteria</taxon>
        <taxon>SAR324 cluster</taxon>
    </lineage>
</organism>
<protein>
    <submittedName>
        <fullName evidence="1">Uncharacterized protein</fullName>
    </submittedName>
</protein>
<accession>A0A7X9IIK7</accession>
<sequence length="82" mass="9324">MTERGLKAIEGARRRILVPLSYRAIVAFDSVTFSVMKLPTPKLVRLKAKLAIAAVWLINNRTSRIFWAQNVKIGISTEINYH</sequence>
<gene>
    <name evidence="1" type="ORF">GYA55_03150</name>
</gene>
<dbReference type="EMBL" id="JAAZON010000122">
    <property type="protein sequence ID" value="NMC62143.1"/>
    <property type="molecule type" value="Genomic_DNA"/>
</dbReference>
<name>A0A7X9IIK7_9DELT</name>
<reference evidence="1 2" key="1">
    <citation type="journal article" date="2020" name="Biotechnol. Biofuels">
        <title>New insights from the biogas microbiome by comprehensive genome-resolved metagenomics of nearly 1600 species originating from multiple anaerobic digesters.</title>
        <authorList>
            <person name="Campanaro S."/>
            <person name="Treu L."/>
            <person name="Rodriguez-R L.M."/>
            <person name="Kovalovszki A."/>
            <person name="Ziels R.M."/>
            <person name="Maus I."/>
            <person name="Zhu X."/>
            <person name="Kougias P.G."/>
            <person name="Basile A."/>
            <person name="Luo G."/>
            <person name="Schluter A."/>
            <person name="Konstantinidis K.T."/>
            <person name="Angelidaki I."/>
        </authorList>
    </citation>
    <scope>NUCLEOTIDE SEQUENCE [LARGE SCALE GENOMIC DNA]</scope>
    <source>
        <strain evidence="1">AS27yjCOA_65</strain>
    </source>
</reference>
<proteinExistence type="predicted"/>
<dbReference type="AlphaFoldDB" id="A0A7X9IIK7"/>
<evidence type="ECO:0000313" key="2">
    <source>
        <dbReference type="Proteomes" id="UP000524246"/>
    </source>
</evidence>
<dbReference type="Proteomes" id="UP000524246">
    <property type="component" value="Unassembled WGS sequence"/>
</dbReference>
<evidence type="ECO:0000313" key="1">
    <source>
        <dbReference type="EMBL" id="NMC62143.1"/>
    </source>
</evidence>
<comment type="caution">
    <text evidence="1">The sequence shown here is derived from an EMBL/GenBank/DDBJ whole genome shotgun (WGS) entry which is preliminary data.</text>
</comment>